<evidence type="ECO:0000313" key="3">
    <source>
        <dbReference type="Proteomes" id="UP000271464"/>
    </source>
</evidence>
<dbReference type="EMBL" id="UPHM01000139">
    <property type="protein sequence ID" value="VBA30431.1"/>
    <property type="molecule type" value="Genomic_DNA"/>
</dbReference>
<dbReference type="PANTHER" id="PTHR43433:SF8">
    <property type="entry name" value="BIFUNCTIONAL LIPASE_ADENYLATE CYCLASE LIPJ"/>
    <property type="match status" value="1"/>
</dbReference>
<dbReference type="Proteomes" id="UP000271464">
    <property type="component" value="Unassembled WGS sequence"/>
</dbReference>
<dbReference type="InterPro" id="IPR001307">
    <property type="entry name" value="Thiosulphate_STrfase_CS"/>
</dbReference>
<dbReference type="PANTHER" id="PTHR43433">
    <property type="entry name" value="HYDROLASE, ALPHA/BETA FOLD FAMILY PROTEIN"/>
    <property type="match status" value="1"/>
</dbReference>
<dbReference type="SUPFAM" id="SSF55073">
    <property type="entry name" value="Nucleotide cyclase"/>
    <property type="match status" value="1"/>
</dbReference>
<dbReference type="SUPFAM" id="SSF53474">
    <property type="entry name" value="alpha/beta-Hydrolases"/>
    <property type="match status" value="1"/>
</dbReference>
<dbReference type="InterPro" id="IPR001054">
    <property type="entry name" value="A/G_cyclase"/>
</dbReference>
<proteinExistence type="predicted"/>
<dbReference type="CDD" id="cd07302">
    <property type="entry name" value="CHD"/>
    <property type="match status" value="1"/>
</dbReference>
<gene>
    <name evidence="2" type="primary">rsbQ</name>
    <name evidence="2" type="ORF">LAUMK4_05092</name>
</gene>
<sequence>MSGPQHVPSGCVIRHALRSRQLRLDAVAETSYASCGDLSLAYQVFGDGPVELVWAGSFASHVELYWAMPEFGSLMEKLGTFARILLFDKAGVGLSDPVPRVRTLDKRAAEIEAVMDAAGFGKAALLGVSEGGPAAILFAATRPERTRALILTGTTAYNAAQSWDDLECDPAQLRARVVRELGEDYVASLEWIARTQEFGHAIRSAWGNGTALKCVLSSIRSTRQLGMLKRLCASPGMARATAEAAFRIDVRAILPTITVPTLVLYAREDPGVPVQSGRYLADHIPGARMVELEGADHAPWFTDPDRVATEIEELLTGSHTAPAQSHRAQRTVLFTDIVASTERAAAMGDERWRAVLKRFGEITAELTHRFGGTVVKSTGDGHLTTFDGPTQAIRCAEALRAGAETAGIEIRIGVHTCECELLDRDIGGIAVHIAARILGHAGAGDILVSCTVRDLVVGSGTGFQDRGNVELRGVPGSWQLLAVERHGARAGSAEAQLVSTPTPGPRSAMRRSDRAVAVMAKRTPWYCAGWPGWLRPPVADNRVALSRNTVNPTTVATWKAGHHRRSGVIHRHFAQDPPRLRRATKNCLLPHSVIHRPAAVAPRSA</sequence>
<dbReference type="InterPro" id="IPR029787">
    <property type="entry name" value="Nucleotide_cyclase"/>
</dbReference>
<dbReference type="Pfam" id="PF00561">
    <property type="entry name" value="Abhydrolase_1"/>
    <property type="match status" value="1"/>
</dbReference>
<evidence type="ECO:0000313" key="2">
    <source>
        <dbReference type="EMBL" id="VBA30431.1"/>
    </source>
</evidence>
<dbReference type="SMART" id="SM00044">
    <property type="entry name" value="CYCc"/>
    <property type="match status" value="1"/>
</dbReference>
<keyword evidence="3" id="KW-1185">Reference proteome</keyword>
<evidence type="ECO:0000259" key="1">
    <source>
        <dbReference type="PROSITE" id="PS50125"/>
    </source>
</evidence>
<dbReference type="InterPro" id="IPR050471">
    <property type="entry name" value="AB_hydrolase"/>
</dbReference>
<protein>
    <submittedName>
        <fullName evidence="2">Sigma factor SigB regulation protein RsbQ</fullName>
    </submittedName>
</protein>
<dbReference type="InterPro" id="IPR000073">
    <property type="entry name" value="AB_hydrolase_1"/>
</dbReference>
<comment type="caution">
    <text evidence="2">The sequence shown here is derived from an EMBL/GenBank/DDBJ whole genome shotgun (WGS) entry which is preliminary data.</text>
</comment>
<dbReference type="PROSITE" id="PS00380">
    <property type="entry name" value="RHODANESE_1"/>
    <property type="match status" value="1"/>
</dbReference>
<dbReference type="Pfam" id="PF00211">
    <property type="entry name" value="Guanylate_cyc"/>
    <property type="match status" value="1"/>
</dbReference>
<organism evidence="2 3">
    <name type="scientific">Mycobacterium persicum</name>
    <dbReference type="NCBI Taxonomy" id="1487726"/>
    <lineage>
        <taxon>Bacteria</taxon>
        <taxon>Bacillati</taxon>
        <taxon>Actinomycetota</taxon>
        <taxon>Actinomycetes</taxon>
        <taxon>Mycobacteriales</taxon>
        <taxon>Mycobacteriaceae</taxon>
        <taxon>Mycobacterium</taxon>
    </lineage>
</organism>
<dbReference type="Gene3D" id="3.40.50.1820">
    <property type="entry name" value="alpha/beta hydrolase"/>
    <property type="match status" value="1"/>
</dbReference>
<dbReference type="Gene3D" id="3.30.70.1230">
    <property type="entry name" value="Nucleotide cyclase"/>
    <property type="match status" value="1"/>
</dbReference>
<feature type="domain" description="Guanylate cyclase" evidence="1">
    <location>
        <begin position="331"/>
        <end position="438"/>
    </location>
</feature>
<dbReference type="InterPro" id="IPR029058">
    <property type="entry name" value="AB_hydrolase_fold"/>
</dbReference>
<reference evidence="2 3" key="1">
    <citation type="submission" date="2018-09" db="EMBL/GenBank/DDBJ databases">
        <authorList>
            <person name="Tagini F."/>
        </authorList>
    </citation>
    <scope>NUCLEOTIDE SEQUENCE [LARGE SCALE GENOMIC DNA]</scope>
    <source>
        <strain evidence="2 3">MK4</strain>
    </source>
</reference>
<accession>A0ABY6RQE6</accession>
<name>A0ABY6RQE6_9MYCO</name>
<dbReference type="PROSITE" id="PS50125">
    <property type="entry name" value="GUANYLATE_CYCLASE_2"/>
    <property type="match status" value="1"/>
</dbReference>